<evidence type="ECO:0000313" key="1">
    <source>
        <dbReference type="EMBL" id="CAB4546423.1"/>
    </source>
</evidence>
<protein>
    <submittedName>
        <fullName evidence="1">Unannotated protein</fullName>
    </submittedName>
</protein>
<sequence length="328" mass="37252">MFFKVFLLIALFLGQMYPSAAAVKIGDKCSKVGLTVKSKSTSLLCAKSGNVNRWTEIKNPKSKPSSSPSISEQLLISPVPQGTFNATFMLGKPQSRDIGETLFFDSEGRISSLEFEVSTFTWISPEYHSATEDQKHKLEKAYFRGQYKPVPANVNVSLWRDDIKILADLPETFDLRNGFTKIDEFDVKSIIEVGKSVRINFPKPVNIKPGYYYLNMYFTVEDLNITTLRFAGRQTGNNTMGGPNKDMATTCKYTPSKDLYPKGQAYYSYQDNFWDQKTPEEKWNFQTPRSYTFKLHDYAKVNECSVVGSYNDILNTGDIFLNIYGVKP</sequence>
<name>A0A6J6C7H3_9ZZZZ</name>
<proteinExistence type="predicted"/>
<gene>
    <name evidence="1" type="ORF">UFOPK1440_00816</name>
</gene>
<accession>A0A6J6C7H3</accession>
<dbReference type="AlphaFoldDB" id="A0A6J6C7H3"/>
<reference evidence="1" key="1">
    <citation type="submission" date="2020-05" db="EMBL/GenBank/DDBJ databases">
        <authorList>
            <person name="Chiriac C."/>
            <person name="Salcher M."/>
            <person name="Ghai R."/>
            <person name="Kavagutti S V."/>
        </authorList>
    </citation>
    <scope>NUCLEOTIDE SEQUENCE</scope>
</reference>
<organism evidence="1">
    <name type="scientific">freshwater metagenome</name>
    <dbReference type="NCBI Taxonomy" id="449393"/>
    <lineage>
        <taxon>unclassified sequences</taxon>
        <taxon>metagenomes</taxon>
        <taxon>ecological metagenomes</taxon>
    </lineage>
</organism>
<dbReference type="EMBL" id="CAEZSP010000042">
    <property type="protein sequence ID" value="CAB4546423.1"/>
    <property type="molecule type" value="Genomic_DNA"/>
</dbReference>